<keyword evidence="3 9" id="KW-0547">Nucleotide-binding</keyword>
<keyword evidence="4 9" id="KW-0067">ATP-binding</keyword>
<evidence type="ECO:0000256" key="10">
    <source>
        <dbReference type="SAM" id="MobiDB-lite"/>
    </source>
</evidence>
<proteinExistence type="inferred from homology"/>
<reference evidence="11 12" key="1">
    <citation type="journal article" date="2020" name="Genomics">
        <title>Complete, high-quality genomes from long-read metagenomic sequencing of two wolf lichen thalli reveals enigmatic genome architecture.</title>
        <authorList>
            <person name="McKenzie S.K."/>
            <person name="Walston R.F."/>
            <person name="Allen J.L."/>
        </authorList>
    </citation>
    <scope>NUCLEOTIDE SEQUENCE [LARGE SCALE GENOMIC DNA]</scope>
    <source>
        <strain evidence="11">WasteWater1</strain>
    </source>
</reference>
<evidence type="ECO:0000256" key="9">
    <source>
        <dbReference type="RuleBase" id="RU361234"/>
    </source>
</evidence>
<evidence type="ECO:0000256" key="8">
    <source>
        <dbReference type="ARBA" id="ARBA00048248"/>
    </source>
</evidence>
<comment type="caution">
    <text evidence="11">The sequence shown here is derived from an EMBL/GenBank/DDBJ whole genome shotgun (WGS) entry which is preliminary data.</text>
</comment>
<protein>
    <recommendedName>
        <fullName evidence="1 9">Tyrosine--tRNA ligase</fullName>
        <ecNumber evidence="1 9">6.1.1.1</ecNumber>
    </recommendedName>
    <alternativeName>
        <fullName evidence="7 9">Tyrosyl-tRNA synthetase</fullName>
    </alternativeName>
</protein>
<dbReference type="InterPro" id="IPR014729">
    <property type="entry name" value="Rossmann-like_a/b/a_fold"/>
</dbReference>
<dbReference type="Gene3D" id="3.40.50.620">
    <property type="entry name" value="HUPs"/>
    <property type="match status" value="1"/>
</dbReference>
<dbReference type="GeneID" id="59337614"/>
<dbReference type="InterPro" id="IPR023617">
    <property type="entry name" value="Tyr-tRNA-ligase_arc/euk-type"/>
</dbReference>
<evidence type="ECO:0000256" key="5">
    <source>
        <dbReference type="ARBA" id="ARBA00022917"/>
    </source>
</evidence>
<dbReference type="EC" id="6.1.1.1" evidence="1 9"/>
<dbReference type="Gene3D" id="1.10.240.10">
    <property type="entry name" value="Tyrosyl-Transfer RNA Synthetase"/>
    <property type="match status" value="1"/>
</dbReference>
<dbReference type="AlphaFoldDB" id="A0A8H6FFW3"/>
<dbReference type="GO" id="GO:0006437">
    <property type="term" value="P:tyrosyl-tRNA aminoacylation"/>
    <property type="evidence" value="ECO:0007669"/>
    <property type="project" value="InterPro"/>
</dbReference>
<feature type="compositionally biased region" description="Basic residues" evidence="10">
    <location>
        <begin position="371"/>
        <end position="383"/>
    </location>
</feature>
<dbReference type="InterPro" id="IPR002307">
    <property type="entry name" value="Tyr-tRNA-ligase"/>
</dbReference>
<dbReference type="GO" id="GO:0005737">
    <property type="term" value="C:cytoplasm"/>
    <property type="evidence" value="ECO:0007669"/>
    <property type="project" value="TreeGrafter"/>
</dbReference>
<evidence type="ECO:0000256" key="7">
    <source>
        <dbReference type="ARBA" id="ARBA00033323"/>
    </source>
</evidence>
<dbReference type="RefSeq" id="XP_037154906.1">
    <property type="nucleotide sequence ID" value="XM_037300080.1"/>
</dbReference>
<dbReference type="PRINTS" id="PR01040">
    <property type="entry name" value="TRNASYNTHTYR"/>
</dbReference>
<sequence>MAASPSPLILTEDERYDLITSNIQEVLRPDIIRGILPVRPLEIFWGTATTGRPHAAYFVPAIKIAQFLRAGCKVKVLLADLHGFLDADKAPEATLEYRARYYERVIGALLQAVGVGLHNVQFVRGSSYQLTPAFSRDLLRLSKRVSVHDAVKASSEIVKSMGEPVMADGLYPMMQLLDEEYLSVDAEFGGVDQRKTFALANDTMTKALGFKTRAHLMNPMVPGLSGGKMSSSDPKSKVDLLDDPATIHKKIAKAYCAPGKIEGNGILAFIQHVLLPYSQLQSPDGKTAAISVVLRDQTEPTTFSSFAEVTEAYAADHLTPQLAKQIVEESLIKLTTSIRHQFDTDKEWQRIADAAYSNLTVSPRGQDTQKKQNKKEKKEKKANRTNPTIQDGAVDDQ</sequence>
<keyword evidence="6 9" id="KW-0030">Aminoacyl-tRNA synthetase</keyword>
<keyword evidence="12" id="KW-1185">Reference proteome</keyword>
<dbReference type="PIRSF" id="PIRSF006588">
    <property type="entry name" value="TyrRS_arch_euk"/>
    <property type="match status" value="1"/>
</dbReference>
<keyword evidence="5 9" id="KW-0648">Protein biosynthesis</keyword>
<dbReference type="Pfam" id="PF00579">
    <property type="entry name" value="tRNA-synt_1b"/>
    <property type="match status" value="1"/>
</dbReference>
<comment type="similarity">
    <text evidence="9">Belongs to the class-I aminoacyl-tRNA synthetase family.</text>
</comment>
<feature type="region of interest" description="Disordered" evidence="10">
    <location>
        <begin position="359"/>
        <end position="397"/>
    </location>
</feature>
<dbReference type="PANTHER" id="PTHR46264">
    <property type="entry name" value="TYROSINE-TRNA LIGASE"/>
    <property type="match status" value="1"/>
</dbReference>
<dbReference type="InterPro" id="IPR050489">
    <property type="entry name" value="Tyr-tRNA_synthase"/>
</dbReference>
<dbReference type="Proteomes" id="UP000593566">
    <property type="component" value="Unassembled WGS sequence"/>
</dbReference>
<evidence type="ECO:0000256" key="4">
    <source>
        <dbReference type="ARBA" id="ARBA00022840"/>
    </source>
</evidence>
<evidence type="ECO:0000256" key="6">
    <source>
        <dbReference type="ARBA" id="ARBA00023146"/>
    </source>
</evidence>
<dbReference type="SUPFAM" id="SSF52374">
    <property type="entry name" value="Nucleotidylyl transferase"/>
    <property type="match status" value="1"/>
</dbReference>
<organism evidence="11 12">
    <name type="scientific">Letharia lupina</name>
    <dbReference type="NCBI Taxonomy" id="560253"/>
    <lineage>
        <taxon>Eukaryota</taxon>
        <taxon>Fungi</taxon>
        <taxon>Dikarya</taxon>
        <taxon>Ascomycota</taxon>
        <taxon>Pezizomycotina</taxon>
        <taxon>Lecanoromycetes</taxon>
        <taxon>OSLEUM clade</taxon>
        <taxon>Lecanoromycetidae</taxon>
        <taxon>Lecanorales</taxon>
        <taxon>Lecanorineae</taxon>
        <taxon>Parmeliaceae</taxon>
        <taxon>Letharia</taxon>
    </lineage>
</organism>
<dbReference type="PANTHER" id="PTHR46264:SF4">
    <property type="entry name" value="TYROSINE--TRNA LIGASE, CYTOPLASMIC"/>
    <property type="match status" value="1"/>
</dbReference>
<dbReference type="GO" id="GO:0004831">
    <property type="term" value="F:tyrosine-tRNA ligase activity"/>
    <property type="evidence" value="ECO:0007669"/>
    <property type="project" value="UniProtKB-EC"/>
</dbReference>
<evidence type="ECO:0000256" key="3">
    <source>
        <dbReference type="ARBA" id="ARBA00022741"/>
    </source>
</evidence>
<name>A0A8H6FFW3_9LECA</name>
<dbReference type="EMBL" id="JACCJB010000006">
    <property type="protein sequence ID" value="KAF6226353.1"/>
    <property type="molecule type" value="Genomic_DNA"/>
</dbReference>
<gene>
    <name evidence="11" type="ORF">HO133_009219</name>
</gene>
<keyword evidence="2 9" id="KW-0436">Ligase</keyword>
<evidence type="ECO:0000313" key="12">
    <source>
        <dbReference type="Proteomes" id="UP000593566"/>
    </source>
</evidence>
<dbReference type="InterPro" id="IPR002305">
    <property type="entry name" value="aa-tRNA-synth_Ic"/>
</dbReference>
<evidence type="ECO:0000256" key="1">
    <source>
        <dbReference type="ARBA" id="ARBA00013160"/>
    </source>
</evidence>
<comment type="catalytic activity">
    <reaction evidence="8 9">
        <text>tRNA(Tyr) + L-tyrosine + ATP = L-tyrosyl-tRNA(Tyr) + AMP + diphosphate + H(+)</text>
        <dbReference type="Rhea" id="RHEA:10220"/>
        <dbReference type="Rhea" id="RHEA-COMP:9706"/>
        <dbReference type="Rhea" id="RHEA-COMP:9707"/>
        <dbReference type="ChEBI" id="CHEBI:15378"/>
        <dbReference type="ChEBI" id="CHEBI:30616"/>
        <dbReference type="ChEBI" id="CHEBI:33019"/>
        <dbReference type="ChEBI" id="CHEBI:58315"/>
        <dbReference type="ChEBI" id="CHEBI:78442"/>
        <dbReference type="ChEBI" id="CHEBI:78536"/>
        <dbReference type="ChEBI" id="CHEBI:456215"/>
        <dbReference type="EC" id="6.1.1.1"/>
    </reaction>
</comment>
<dbReference type="NCBIfam" id="TIGR00234">
    <property type="entry name" value="tyrS"/>
    <property type="match status" value="1"/>
</dbReference>
<dbReference type="GO" id="GO:0005524">
    <property type="term" value="F:ATP binding"/>
    <property type="evidence" value="ECO:0007669"/>
    <property type="project" value="UniProtKB-KW"/>
</dbReference>
<evidence type="ECO:0000313" key="11">
    <source>
        <dbReference type="EMBL" id="KAF6226353.1"/>
    </source>
</evidence>
<evidence type="ECO:0000256" key="2">
    <source>
        <dbReference type="ARBA" id="ARBA00022598"/>
    </source>
</evidence>
<accession>A0A8H6FFW3</accession>